<accession>A0A5N6R6C5</accession>
<evidence type="ECO:0008006" key="9">
    <source>
        <dbReference type="Google" id="ProtNLM"/>
    </source>
</evidence>
<dbReference type="InterPro" id="IPR051442">
    <property type="entry name" value="B3_domain"/>
</dbReference>
<keyword evidence="3" id="KW-0238">DNA-binding</keyword>
<dbReference type="CDD" id="cd10017">
    <property type="entry name" value="B3_DNA"/>
    <property type="match status" value="1"/>
</dbReference>
<dbReference type="AlphaFoldDB" id="A0A5N6R6C5"/>
<feature type="compositionally biased region" description="Polar residues" evidence="6">
    <location>
        <begin position="33"/>
        <end position="42"/>
    </location>
</feature>
<dbReference type="OrthoDB" id="1915967at2759"/>
<evidence type="ECO:0000256" key="3">
    <source>
        <dbReference type="ARBA" id="ARBA00023125"/>
    </source>
</evidence>
<feature type="compositionally biased region" description="Basic and acidic residues" evidence="6">
    <location>
        <begin position="172"/>
        <end position="184"/>
    </location>
</feature>
<dbReference type="Proteomes" id="UP000327013">
    <property type="component" value="Chromosome 5"/>
</dbReference>
<keyword evidence="5" id="KW-0539">Nucleus</keyword>
<dbReference type="Gene3D" id="2.40.330.10">
    <property type="entry name" value="DNA-binding pseudobarrel domain"/>
    <property type="match status" value="1"/>
</dbReference>
<keyword evidence="8" id="KW-1185">Reference proteome</keyword>
<evidence type="ECO:0000256" key="6">
    <source>
        <dbReference type="SAM" id="MobiDB-lite"/>
    </source>
</evidence>
<sequence>MESASILSSPSGRSLSADQSGMETLTLLDGFGATTNQSSEKPQGSKGEKSKVSKDTTTGEIDYSHALPSGRSLSDDQSGMEALNLVLGFGATTKPSGEKPQGNAGEKSNVSKDTTTGLALPESSILSGHPSSHALPSGRSLSDDQFGMEALNLVLGFGATTKPSVEKPQGNEGEKSNVSKDTTTDPERTCIGGYFVGIGAWTHYMHNRKREATENTANVLPPSFKRMKHGCPHDASLDLKLYLDPWVIKKTLKKSDIGDLYRLLLPKTPVQAHILRLCRNAERIANGIPVAVWDFDTNSEHELIFKYWPSGSGVYVLQGNWTKDFVRRRNLKKGDKIGLYWDGSYSRFNFRVLNRA</sequence>
<dbReference type="GO" id="GO:0003677">
    <property type="term" value="F:DNA binding"/>
    <property type="evidence" value="ECO:0007669"/>
    <property type="project" value="UniProtKB-KW"/>
</dbReference>
<dbReference type="InterPro" id="IPR015300">
    <property type="entry name" value="DNA-bd_pseudobarrel_sf"/>
</dbReference>
<dbReference type="GO" id="GO:0005634">
    <property type="term" value="C:nucleus"/>
    <property type="evidence" value="ECO:0007669"/>
    <property type="project" value="UniProtKB-SubCell"/>
</dbReference>
<reference evidence="7 8" key="1">
    <citation type="submission" date="2019-06" db="EMBL/GenBank/DDBJ databases">
        <title>A chromosomal-level reference genome of Carpinus fangiana (Coryloideae, Betulaceae).</title>
        <authorList>
            <person name="Yang X."/>
            <person name="Wang Z."/>
            <person name="Zhang L."/>
            <person name="Hao G."/>
            <person name="Liu J."/>
            <person name="Yang Y."/>
        </authorList>
    </citation>
    <scope>NUCLEOTIDE SEQUENCE [LARGE SCALE GENOMIC DNA]</scope>
    <source>
        <strain evidence="7">Cfa_2016G</strain>
        <tissue evidence="7">Leaf</tissue>
    </source>
</reference>
<evidence type="ECO:0000313" key="8">
    <source>
        <dbReference type="Proteomes" id="UP000327013"/>
    </source>
</evidence>
<feature type="region of interest" description="Disordered" evidence="6">
    <location>
        <begin position="91"/>
        <end position="141"/>
    </location>
</feature>
<comment type="subcellular location">
    <subcellularLocation>
        <location evidence="1">Nucleus</location>
    </subcellularLocation>
</comment>
<feature type="compositionally biased region" description="Low complexity" evidence="6">
    <location>
        <begin position="1"/>
        <end position="17"/>
    </location>
</feature>
<keyword evidence="4" id="KW-0804">Transcription</keyword>
<gene>
    <name evidence="7" type="ORF">FH972_012228</name>
</gene>
<dbReference type="SUPFAM" id="SSF101936">
    <property type="entry name" value="DNA-binding pseudobarrel domain"/>
    <property type="match status" value="1"/>
</dbReference>
<evidence type="ECO:0000256" key="2">
    <source>
        <dbReference type="ARBA" id="ARBA00023015"/>
    </source>
</evidence>
<dbReference type="InterPro" id="IPR003340">
    <property type="entry name" value="B3_DNA-bd"/>
</dbReference>
<evidence type="ECO:0000256" key="1">
    <source>
        <dbReference type="ARBA" id="ARBA00004123"/>
    </source>
</evidence>
<organism evidence="7 8">
    <name type="scientific">Carpinus fangiana</name>
    <dbReference type="NCBI Taxonomy" id="176857"/>
    <lineage>
        <taxon>Eukaryota</taxon>
        <taxon>Viridiplantae</taxon>
        <taxon>Streptophyta</taxon>
        <taxon>Embryophyta</taxon>
        <taxon>Tracheophyta</taxon>
        <taxon>Spermatophyta</taxon>
        <taxon>Magnoliopsida</taxon>
        <taxon>eudicotyledons</taxon>
        <taxon>Gunneridae</taxon>
        <taxon>Pentapetalae</taxon>
        <taxon>rosids</taxon>
        <taxon>fabids</taxon>
        <taxon>Fagales</taxon>
        <taxon>Betulaceae</taxon>
        <taxon>Carpinus</taxon>
    </lineage>
</organism>
<dbReference type="EMBL" id="CM017325">
    <property type="protein sequence ID" value="KAE8055388.1"/>
    <property type="molecule type" value="Genomic_DNA"/>
</dbReference>
<name>A0A5N6R6C5_9ROSI</name>
<dbReference type="PANTHER" id="PTHR34269:SF11">
    <property type="entry name" value="B3 DOMAIN PROTEIN"/>
    <property type="match status" value="1"/>
</dbReference>
<evidence type="ECO:0000313" key="7">
    <source>
        <dbReference type="EMBL" id="KAE8055388.1"/>
    </source>
</evidence>
<evidence type="ECO:0000256" key="4">
    <source>
        <dbReference type="ARBA" id="ARBA00023163"/>
    </source>
</evidence>
<feature type="compositionally biased region" description="Polar residues" evidence="6">
    <location>
        <begin position="106"/>
        <end position="117"/>
    </location>
</feature>
<protein>
    <recommendedName>
        <fullName evidence="9">TF-B3 domain-containing protein</fullName>
    </recommendedName>
</protein>
<keyword evidence="2" id="KW-0805">Transcription regulation</keyword>
<feature type="region of interest" description="Disordered" evidence="6">
    <location>
        <begin position="1"/>
        <end position="77"/>
    </location>
</feature>
<dbReference type="PANTHER" id="PTHR34269">
    <property type="entry name" value="TRANSCRIPTION FACTOR B3-DOMAIN FAMILY-RELATED"/>
    <property type="match status" value="1"/>
</dbReference>
<feature type="region of interest" description="Disordered" evidence="6">
    <location>
        <begin position="161"/>
        <end position="184"/>
    </location>
</feature>
<proteinExistence type="predicted"/>
<evidence type="ECO:0000256" key="5">
    <source>
        <dbReference type="ARBA" id="ARBA00023242"/>
    </source>
</evidence>